<dbReference type="Pfam" id="PF04149">
    <property type="entry name" value="DUF397"/>
    <property type="match status" value="1"/>
</dbReference>
<dbReference type="Proteomes" id="UP001597260">
    <property type="component" value="Unassembled WGS sequence"/>
</dbReference>
<name>A0ABW3Y9P7_9ACTN</name>
<sequence length="66" mass="7124">MIDLACAQWRKSSRSNDQGLCIEVADNLVDVVGLRDSKDPEGPVLAFSPRGWAAFVAATKAGTFDR</sequence>
<keyword evidence="3" id="KW-1185">Reference proteome</keyword>
<reference evidence="3" key="1">
    <citation type="journal article" date="2019" name="Int. J. Syst. Evol. Microbiol.">
        <title>The Global Catalogue of Microorganisms (GCM) 10K type strain sequencing project: providing services to taxonomists for standard genome sequencing and annotation.</title>
        <authorList>
            <consortium name="The Broad Institute Genomics Platform"/>
            <consortium name="The Broad Institute Genome Sequencing Center for Infectious Disease"/>
            <person name="Wu L."/>
            <person name="Ma J."/>
        </authorList>
    </citation>
    <scope>NUCLEOTIDE SEQUENCE [LARGE SCALE GENOMIC DNA]</scope>
    <source>
        <strain evidence="3">JCM 31037</strain>
    </source>
</reference>
<evidence type="ECO:0000313" key="2">
    <source>
        <dbReference type="EMBL" id="MFD1320755.1"/>
    </source>
</evidence>
<feature type="domain" description="DUF397" evidence="1">
    <location>
        <begin position="7"/>
        <end position="60"/>
    </location>
</feature>
<dbReference type="InterPro" id="IPR007278">
    <property type="entry name" value="DUF397"/>
</dbReference>
<gene>
    <name evidence="2" type="ORF">ACFQ4H_06585</name>
</gene>
<evidence type="ECO:0000313" key="3">
    <source>
        <dbReference type="Proteomes" id="UP001597260"/>
    </source>
</evidence>
<proteinExistence type="predicted"/>
<evidence type="ECO:0000259" key="1">
    <source>
        <dbReference type="Pfam" id="PF04149"/>
    </source>
</evidence>
<comment type="caution">
    <text evidence="2">The sequence shown here is derived from an EMBL/GenBank/DDBJ whole genome shotgun (WGS) entry which is preliminary data.</text>
</comment>
<protein>
    <submittedName>
        <fullName evidence="2">DUF397 domain-containing protein</fullName>
    </submittedName>
</protein>
<dbReference type="RefSeq" id="WP_377568059.1">
    <property type="nucleotide sequence ID" value="NZ_JBHTMP010000007.1"/>
</dbReference>
<accession>A0ABW3Y9P7</accession>
<dbReference type="EMBL" id="JBHTMP010000007">
    <property type="protein sequence ID" value="MFD1320755.1"/>
    <property type="molecule type" value="Genomic_DNA"/>
</dbReference>
<organism evidence="2 3">
    <name type="scientific">Micromonospora sonneratiae</name>
    <dbReference type="NCBI Taxonomy" id="1184706"/>
    <lineage>
        <taxon>Bacteria</taxon>
        <taxon>Bacillati</taxon>
        <taxon>Actinomycetota</taxon>
        <taxon>Actinomycetes</taxon>
        <taxon>Micromonosporales</taxon>
        <taxon>Micromonosporaceae</taxon>
        <taxon>Micromonospora</taxon>
    </lineage>
</organism>